<evidence type="ECO:0000313" key="5">
    <source>
        <dbReference type="Proteomes" id="UP001595904"/>
    </source>
</evidence>
<evidence type="ECO:0000259" key="3">
    <source>
        <dbReference type="Pfam" id="PF25900"/>
    </source>
</evidence>
<evidence type="ECO:0000256" key="2">
    <source>
        <dbReference type="SAM" id="SignalP"/>
    </source>
</evidence>
<gene>
    <name evidence="4" type="ORF">ACFPN2_34025</name>
</gene>
<feature type="region of interest" description="Disordered" evidence="1">
    <location>
        <begin position="126"/>
        <end position="185"/>
    </location>
</feature>
<dbReference type="EMBL" id="JBHSDU010000015">
    <property type="protein sequence ID" value="MFC4314142.1"/>
    <property type="molecule type" value="Genomic_DNA"/>
</dbReference>
<feature type="compositionally biased region" description="Acidic residues" evidence="1">
    <location>
        <begin position="61"/>
        <end position="79"/>
    </location>
</feature>
<feature type="signal peptide" evidence="2">
    <location>
        <begin position="1"/>
        <end position="21"/>
    </location>
</feature>
<dbReference type="InterPro" id="IPR058897">
    <property type="entry name" value="PAPPA_SD_C"/>
</dbReference>
<feature type="chain" id="PRO_5045575165" description="Pappalysin-1 SD scarf domain-containing protein" evidence="2">
    <location>
        <begin position="22"/>
        <end position="343"/>
    </location>
</feature>
<feature type="compositionally biased region" description="Low complexity" evidence="1">
    <location>
        <begin position="132"/>
        <end position="169"/>
    </location>
</feature>
<protein>
    <recommendedName>
        <fullName evidence="3">Pappalysin-1 SD scarf domain-containing protein</fullName>
    </recommendedName>
</protein>
<organism evidence="4 5">
    <name type="scientific">Steroidobacter flavus</name>
    <dbReference type="NCBI Taxonomy" id="1842136"/>
    <lineage>
        <taxon>Bacteria</taxon>
        <taxon>Pseudomonadati</taxon>
        <taxon>Pseudomonadota</taxon>
        <taxon>Gammaproteobacteria</taxon>
        <taxon>Steroidobacterales</taxon>
        <taxon>Steroidobacteraceae</taxon>
        <taxon>Steroidobacter</taxon>
    </lineage>
</organism>
<evidence type="ECO:0000256" key="1">
    <source>
        <dbReference type="SAM" id="MobiDB-lite"/>
    </source>
</evidence>
<dbReference type="Proteomes" id="UP001595904">
    <property type="component" value="Unassembled WGS sequence"/>
</dbReference>
<feature type="domain" description="Pappalysin-1 SD scarf" evidence="3">
    <location>
        <begin position="191"/>
        <end position="342"/>
    </location>
</feature>
<dbReference type="PROSITE" id="PS51257">
    <property type="entry name" value="PROKAR_LIPOPROTEIN"/>
    <property type="match status" value="1"/>
</dbReference>
<feature type="region of interest" description="Disordered" evidence="1">
    <location>
        <begin position="25"/>
        <end position="88"/>
    </location>
</feature>
<accession>A0ABV8T4I4</accession>
<proteinExistence type="predicted"/>
<sequence length="343" mass="36143">MTSARIYALACISLAVLTACGKGEVTPAEHNGERPTAARPSSEQSFDEAAVATKEIHLTEEIVDPDANEPLASDDEDTIDVPAATPTDSITLANTQGEVTFRTMQTSSLRATDAQATLAEQVARHNREVRQGASSGSTETAGSASEPAPPDATASSSNAVPAAPSTPVAQDSKPSTPPPAPVDEKKILADPLGQWASSAVASSTYAQTTGEKAGYSAWQATGAPNVSRYSDDPAAWTTKSGDSKVPEWLEVKFGKPVYASGLRIRQSAAPGVISKLELRDADGAFHEMWSGTDTTPYEKNTIGWLIKEFPKTSFLVTGARITLETARVWGWNEIDAVQLVGEP</sequence>
<keyword evidence="2" id="KW-0732">Signal</keyword>
<dbReference type="RefSeq" id="WP_380605081.1">
    <property type="nucleotide sequence ID" value="NZ_JBHSDU010000015.1"/>
</dbReference>
<name>A0ABV8T4I4_9GAMM</name>
<evidence type="ECO:0000313" key="4">
    <source>
        <dbReference type="EMBL" id="MFC4314142.1"/>
    </source>
</evidence>
<dbReference type="Pfam" id="PF25900">
    <property type="entry name" value="PAPPA"/>
    <property type="match status" value="1"/>
</dbReference>
<reference evidence="5" key="1">
    <citation type="journal article" date="2019" name="Int. J. Syst. Evol. Microbiol.">
        <title>The Global Catalogue of Microorganisms (GCM) 10K type strain sequencing project: providing services to taxonomists for standard genome sequencing and annotation.</title>
        <authorList>
            <consortium name="The Broad Institute Genomics Platform"/>
            <consortium name="The Broad Institute Genome Sequencing Center for Infectious Disease"/>
            <person name="Wu L."/>
            <person name="Ma J."/>
        </authorList>
    </citation>
    <scope>NUCLEOTIDE SEQUENCE [LARGE SCALE GENOMIC DNA]</scope>
    <source>
        <strain evidence="5">CGMCC 1.10759</strain>
    </source>
</reference>
<keyword evidence="5" id="KW-1185">Reference proteome</keyword>
<comment type="caution">
    <text evidence="4">The sequence shown here is derived from an EMBL/GenBank/DDBJ whole genome shotgun (WGS) entry which is preliminary data.</text>
</comment>